<dbReference type="PROSITE" id="PS50262">
    <property type="entry name" value="G_PROTEIN_RECEP_F1_2"/>
    <property type="match status" value="1"/>
</dbReference>
<accession>A0A8S9Y016</accession>
<feature type="transmembrane region" description="Helical" evidence="9">
    <location>
        <begin position="120"/>
        <end position="149"/>
    </location>
</feature>
<evidence type="ECO:0000256" key="9">
    <source>
        <dbReference type="SAM" id="Phobius"/>
    </source>
</evidence>
<evidence type="ECO:0000256" key="7">
    <source>
        <dbReference type="ARBA" id="ARBA00023170"/>
    </source>
</evidence>
<organism evidence="11 12">
    <name type="scientific">Apolygus lucorum</name>
    <name type="common">Small green plant bug</name>
    <name type="synonym">Lygocoris lucorum</name>
    <dbReference type="NCBI Taxonomy" id="248454"/>
    <lineage>
        <taxon>Eukaryota</taxon>
        <taxon>Metazoa</taxon>
        <taxon>Ecdysozoa</taxon>
        <taxon>Arthropoda</taxon>
        <taxon>Hexapoda</taxon>
        <taxon>Insecta</taxon>
        <taxon>Pterygota</taxon>
        <taxon>Neoptera</taxon>
        <taxon>Paraneoptera</taxon>
        <taxon>Hemiptera</taxon>
        <taxon>Heteroptera</taxon>
        <taxon>Panheteroptera</taxon>
        <taxon>Cimicomorpha</taxon>
        <taxon>Miridae</taxon>
        <taxon>Mirini</taxon>
        <taxon>Apolygus</taxon>
    </lineage>
</organism>
<evidence type="ECO:0000256" key="1">
    <source>
        <dbReference type="ARBA" id="ARBA00004141"/>
    </source>
</evidence>
<comment type="caution">
    <text evidence="11">The sequence shown here is derived from an EMBL/GenBank/DDBJ whole genome shotgun (WGS) entry which is preliminary data.</text>
</comment>
<dbReference type="PANTHER" id="PTHR24235">
    <property type="entry name" value="NEUROPEPTIDE Y RECEPTOR"/>
    <property type="match status" value="1"/>
</dbReference>
<evidence type="ECO:0000256" key="6">
    <source>
        <dbReference type="ARBA" id="ARBA00023136"/>
    </source>
</evidence>
<keyword evidence="4 9" id="KW-1133">Transmembrane helix</keyword>
<name>A0A8S9Y016_APOLU</name>
<gene>
    <name evidence="11" type="ORF">GE061_011593</name>
</gene>
<dbReference type="OrthoDB" id="5975505at2759"/>
<keyword evidence="3 9" id="KW-0812">Transmembrane</keyword>
<evidence type="ECO:0000313" key="11">
    <source>
        <dbReference type="EMBL" id="KAF6213868.1"/>
    </source>
</evidence>
<dbReference type="InterPro" id="IPR017452">
    <property type="entry name" value="GPCR_Rhodpsn_7TM"/>
</dbReference>
<keyword evidence="12" id="KW-1185">Reference proteome</keyword>
<feature type="domain" description="G-protein coupled receptors family 1 profile" evidence="10">
    <location>
        <begin position="99"/>
        <end position="152"/>
    </location>
</feature>
<dbReference type="SUPFAM" id="SSF81321">
    <property type="entry name" value="Family A G protein-coupled receptor-like"/>
    <property type="match status" value="1"/>
</dbReference>
<proteinExistence type="inferred from homology"/>
<keyword evidence="8" id="KW-0807">Transducer</keyword>
<sequence>MVSLRLPDSEEYIEARSRALDAGFLPTRPSNSTPRRLLVNSLLVDFVMDALVTNSTPTADPSTDTLNQTVPHLYYRHTVAMTIVYCIAYLIVFVVGLVGNIFVIMVVYRSPRMRNVTNFFIVNLAVADILVVVFCLPATLMGNIFVLILNNQ</sequence>
<protein>
    <recommendedName>
        <fullName evidence="10">G-protein coupled receptors family 1 profile domain-containing protein</fullName>
    </recommendedName>
</protein>
<evidence type="ECO:0000256" key="3">
    <source>
        <dbReference type="ARBA" id="ARBA00022692"/>
    </source>
</evidence>
<dbReference type="PANTHER" id="PTHR24235:SF29">
    <property type="entry name" value="GH23382P"/>
    <property type="match status" value="1"/>
</dbReference>
<evidence type="ECO:0000256" key="4">
    <source>
        <dbReference type="ARBA" id="ARBA00022989"/>
    </source>
</evidence>
<dbReference type="Pfam" id="PF00001">
    <property type="entry name" value="7tm_1"/>
    <property type="match status" value="1"/>
</dbReference>
<evidence type="ECO:0000256" key="5">
    <source>
        <dbReference type="ARBA" id="ARBA00023040"/>
    </source>
</evidence>
<evidence type="ECO:0000259" key="10">
    <source>
        <dbReference type="PROSITE" id="PS50262"/>
    </source>
</evidence>
<dbReference type="AlphaFoldDB" id="A0A8S9Y016"/>
<dbReference type="InterPro" id="IPR000276">
    <property type="entry name" value="GPCR_Rhodpsn"/>
</dbReference>
<dbReference type="Proteomes" id="UP000466442">
    <property type="component" value="Unassembled WGS sequence"/>
</dbReference>
<dbReference type="Gene3D" id="1.20.1070.10">
    <property type="entry name" value="Rhodopsin 7-helix transmembrane proteins"/>
    <property type="match status" value="1"/>
</dbReference>
<dbReference type="PRINTS" id="PR00237">
    <property type="entry name" value="GPCRRHODOPSN"/>
</dbReference>
<comment type="similarity">
    <text evidence="2">Belongs to the G-protein coupled receptor 1 family.</text>
</comment>
<dbReference type="EMBL" id="WIXP02000003">
    <property type="protein sequence ID" value="KAF6213868.1"/>
    <property type="molecule type" value="Genomic_DNA"/>
</dbReference>
<feature type="transmembrane region" description="Helical" evidence="9">
    <location>
        <begin position="82"/>
        <end position="108"/>
    </location>
</feature>
<dbReference type="GO" id="GO:0016020">
    <property type="term" value="C:membrane"/>
    <property type="evidence" value="ECO:0007669"/>
    <property type="project" value="UniProtKB-SubCell"/>
</dbReference>
<keyword evidence="6 9" id="KW-0472">Membrane</keyword>
<evidence type="ECO:0000256" key="8">
    <source>
        <dbReference type="ARBA" id="ARBA00023224"/>
    </source>
</evidence>
<reference evidence="11" key="1">
    <citation type="journal article" date="2021" name="Mol. Ecol. Resour.">
        <title>Apolygus lucorum genome provides insights into omnivorousness and mesophyll feeding.</title>
        <authorList>
            <person name="Liu Y."/>
            <person name="Liu H."/>
            <person name="Wang H."/>
            <person name="Huang T."/>
            <person name="Liu B."/>
            <person name="Yang B."/>
            <person name="Yin L."/>
            <person name="Li B."/>
            <person name="Zhang Y."/>
            <person name="Zhang S."/>
            <person name="Jiang F."/>
            <person name="Zhang X."/>
            <person name="Ren Y."/>
            <person name="Wang B."/>
            <person name="Wang S."/>
            <person name="Lu Y."/>
            <person name="Wu K."/>
            <person name="Fan W."/>
            <person name="Wang G."/>
        </authorList>
    </citation>
    <scope>NUCLEOTIDE SEQUENCE</scope>
    <source>
        <strain evidence="11">12Hb</strain>
    </source>
</reference>
<dbReference type="GO" id="GO:0004930">
    <property type="term" value="F:G protein-coupled receptor activity"/>
    <property type="evidence" value="ECO:0007669"/>
    <property type="project" value="UniProtKB-KW"/>
</dbReference>
<comment type="subcellular location">
    <subcellularLocation>
        <location evidence="1">Membrane</location>
        <topology evidence="1">Multi-pass membrane protein</topology>
    </subcellularLocation>
</comment>
<evidence type="ECO:0000313" key="12">
    <source>
        <dbReference type="Proteomes" id="UP000466442"/>
    </source>
</evidence>
<keyword evidence="7" id="KW-0675">Receptor</keyword>
<keyword evidence="5" id="KW-0297">G-protein coupled receptor</keyword>
<evidence type="ECO:0000256" key="2">
    <source>
        <dbReference type="ARBA" id="ARBA00010663"/>
    </source>
</evidence>